<protein>
    <submittedName>
        <fullName evidence="2">Uncharacterized protein</fullName>
    </submittedName>
</protein>
<evidence type="ECO:0000313" key="3">
    <source>
        <dbReference type="Proteomes" id="UP000321353"/>
    </source>
</evidence>
<dbReference type="Proteomes" id="UP000321353">
    <property type="component" value="Chromosome"/>
</dbReference>
<feature type="region of interest" description="Disordered" evidence="1">
    <location>
        <begin position="35"/>
        <end position="102"/>
    </location>
</feature>
<evidence type="ECO:0000313" key="2">
    <source>
        <dbReference type="EMBL" id="QEF96960.1"/>
    </source>
</evidence>
<proteinExistence type="predicted"/>
<accession>A0A5B9MA69</accession>
<organism evidence="2 3">
    <name type="scientific">Stieleria maiorica</name>
    <dbReference type="NCBI Taxonomy" id="2795974"/>
    <lineage>
        <taxon>Bacteria</taxon>
        <taxon>Pseudomonadati</taxon>
        <taxon>Planctomycetota</taxon>
        <taxon>Planctomycetia</taxon>
        <taxon>Pirellulales</taxon>
        <taxon>Pirellulaceae</taxon>
        <taxon>Stieleria</taxon>
    </lineage>
</organism>
<reference evidence="2 3" key="1">
    <citation type="submission" date="2019-02" db="EMBL/GenBank/DDBJ databases">
        <title>Planctomycetal bacteria perform biofilm scaping via a novel small molecule.</title>
        <authorList>
            <person name="Jeske O."/>
            <person name="Boedeker C."/>
            <person name="Wiegand S."/>
            <person name="Breitling P."/>
            <person name="Kallscheuer N."/>
            <person name="Jogler M."/>
            <person name="Rohde M."/>
            <person name="Petersen J."/>
            <person name="Medema M.H."/>
            <person name="Surup F."/>
            <person name="Jogler C."/>
        </authorList>
    </citation>
    <scope>NUCLEOTIDE SEQUENCE [LARGE SCALE GENOMIC DNA]</scope>
    <source>
        <strain evidence="2 3">Mal15</strain>
    </source>
</reference>
<keyword evidence="3" id="KW-1185">Reference proteome</keyword>
<evidence type="ECO:0000256" key="1">
    <source>
        <dbReference type="SAM" id="MobiDB-lite"/>
    </source>
</evidence>
<dbReference type="AlphaFoldDB" id="A0A5B9MA69"/>
<sequence length="174" mass="19551">MCVDRPNLDRPARCFEAWPAAGMVLSRRTLGIHSNARFAPGQTRKSQGGLHRSMQSAFKERPPWPNEGSKEGGRLREGGRSHPRAAEHPAQRIGSRRPANVGDVSRFDPAGFIHPASALFVSLMTQAYMRRRKPPTRIRRRSSECRELSPCGVNIHRTNRTYGTHTSYLSHVSQ</sequence>
<dbReference type="EMBL" id="CP036264">
    <property type="protein sequence ID" value="QEF96960.1"/>
    <property type="molecule type" value="Genomic_DNA"/>
</dbReference>
<dbReference type="KEGG" id="smam:Mal15_09900"/>
<feature type="compositionally biased region" description="Basic and acidic residues" evidence="1">
    <location>
        <begin position="58"/>
        <end position="90"/>
    </location>
</feature>
<name>A0A5B9MA69_9BACT</name>
<gene>
    <name evidence="2" type="ORF">Mal15_09900</name>
</gene>